<gene>
    <name evidence="11" type="primary">PCYT1</name>
    <name evidence="11" type="ORF">TSPGSL018_5634</name>
</gene>
<protein>
    <recommendedName>
        <fullName evidence="8">choline-phosphate cytidylyltransferase</fullName>
        <ecNumber evidence="8">2.7.7.15</ecNumber>
    </recommendedName>
</protein>
<reference evidence="11" key="1">
    <citation type="submission" date="2014-05" db="EMBL/GenBank/DDBJ databases">
        <title>The transcriptome of the halophilic microalga Tetraselmis sp. GSL018 isolated from the Great Salt Lake, Utah.</title>
        <authorList>
            <person name="Jinkerson R.E."/>
            <person name="D'Adamo S."/>
            <person name="Posewitz M.C."/>
        </authorList>
    </citation>
    <scope>NUCLEOTIDE SEQUENCE</scope>
    <source>
        <strain evidence="11">GSL018</strain>
    </source>
</reference>
<dbReference type="EC" id="2.7.7.15" evidence="8"/>
<accession>A0A061SHV7</accession>
<comment type="similarity">
    <text evidence="1">Belongs to the cytidylyltransferase family.</text>
</comment>
<organism evidence="11">
    <name type="scientific">Tetraselmis sp. GSL018</name>
    <dbReference type="NCBI Taxonomy" id="582737"/>
    <lineage>
        <taxon>Eukaryota</taxon>
        <taxon>Viridiplantae</taxon>
        <taxon>Chlorophyta</taxon>
        <taxon>core chlorophytes</taxon>
        <taxon>Chlorodendrophyceae</taxon>
        <taxon>Chlorodendrales</taxon>
        <taxon>Chlorodendraceae</taxon>
        <taxon>Tetraselmis</taxon>
    </lineage>
</organism>
<keyword evidence="5" id="KW-0443">Lipid metabolism</keyword>
<dbReference type="PANTHER" id="PTHR10739">
    <property type="entry name" value="CYTIDYLYLTRANSFERASE"/>
    <property type="match status" value="1"/>
</dbReference>
<evidence type="ECO:0000256" key="5">
    <source>
        <dbReference type="ARBA" id="ARBA00023098"/>
    </source>
</evidence>
<dbReference type="NCBIfam" id="TIGR00125">
    <property type="entry name" value="cyt_tran_rel"/>
    <property type="match status" value="1"/>
</dbReference>
<dbReference type="PANTHER" id="PTHR10739:SF13">
    <property type="entry name" value="CHOLINE-PHOSPHATE CYTIDYLYLTRANSFERASE"/>
    <property type="match status" value="1"/>
</dbReference>
<evidence type="ECO:0000256" key="7">
    <source>
        <dbReference type="ARBA" id="ARBA00023264"/>
    </source>
</evidence>
<evidence type="ECO:0000256" key="6">
    <source>
        <dbReference type="ARBA" id="ARBA00023209"/>
    </source>
</evidence>
<dbReference type="InterPro" id="IPR004821">
    <property type="entry name" value="Cyt_trans-like"/>
</dbReference>
<evidence type="ECO:0000256" key="4">
    <source>
        <dbReference type="ARBA" id="ARBA00022695"/>
    </source>
</evidence>
<evidence type="ECO:0000256" key="1">
    <source>
        <dbReference type="ARBA" id="ARBA00010101"/>
    </source>
</evidence>
<keyword evidence="2" id="KW-0444">Lipid biosynthesis</keyword>
<feature type="region of interest" description="Disordered" evidence="9">
    <location>
        <begin position="1"/>
        <end position="38"/>
    </location>
</feature>
<evidence type="ECO:0000259" key="10">
    <source>
        <dbReference type="Pfam" id="PF01467"/>
    </source>
</evidence>
<keyword evidence="4 11" id="KW-0548">Nucleotidyltransferase</keyword>
<dbReference type="GO" id="GO:0031210">
    <property type="term" value="F:phosphatidylcholine binding"/>
    <property type="evidence" value="ECO:0007669"/>
    <property type="project" value="TreeGrafter"/>
</dbReference>
<dbReference type="EMBL" id="GBEZ01002591">
    <property type="protein sequence ID" value="JAC82480.1"/>
    <property type="molecule type" value="Transcribed_RNA"/>
</dbReference>
<dbReference type="InterPro" id="IPR041723">
    <property type="entry name" value="CCT"/>
</dbReference>
<evidence type="ECO:0000256" key="8">
    <source>
        <dbReference type="ARBA" id="ARBA00026101"/>
    </source>
</evidence>
<evidence type="ECO:0000256" key="3">
    <source>
        <dbReference type="ARBA" id="ARBA00022679"/>
    </source>
</evidence>
<name>A0A061SHV7_9CHLO</name>
<dbReference type="AlphaFoldDB" id="A0A061SHV7"/>
<dbReference type="CDD" id="cd02174">
    <property type="entry name" value="CCT"/>
    <property type="match status" value="1"/>
</dbReference>
<dbReference type="Gene3D" id="3.40.50.620">
    <property type="entry name" value="HUPs"/>
    <property type="match status" value="1"/>
</dbReference>
<proteinExistence type="inferred from homology"/>
<keyword evidence="3 11" id="KW-0808">Transferase</keyword>
<keyword evidence="7" id="KW-1208">Phospholipid metabolism</keyword>
<dbReference type="InterPro" id="IPR014729">
    <property type="entry name" value="Rossmann-like_a/b/a_fold"/>
</dbReference>
<evidence type="ECO:0000256" key="2">
    <source>
        <dbReference type="ARBA" id="ARBA00022516"/>
    </source>
</evidence>
<evidence type="ECO:0000313" key="11">
    <source>
        <dbReference type="EMBL" id="JAC82480.1"/>
    </source>
</evidence>
<sequence length="331" mass="37595">MTKSRNRASGSGGSVTVHRAGGSRDVKVRSRNSSLQTVAGSILKPEPEVKVSPAHCTSGLPDGTDPDNPVRVYADGIFDLFHFGHARALEQAKKLFPHTHLIVGCSSDKMTHAYKGMTVFNEKERYESLRHCRWVDEIVPDAPWVVTQEFLDQHNIHYVAHDALPYSDATGQGTDVYEFVKRMGRFKETKRTDGISTSDIILRIIKNYNEFVLRNLKRGYSRKDLGLSYFKEQRIRASYDMKQFGKKLHEQRLKVADRVKKNVAGVRVFPRQLTLTAAQLSQTCEAAFVRIWTGELGNEIAQNMEATFNGVYQNLRTTIERSLFPFVRVEL</sequence>
<feature type="domain" description="Cytidyltransferase-like" evidence="10">
    <location>
        <begin position="73"/>
        <end position="201"/>
    </location>
</feature>
<dbReference type="Pfam" id="PF01467">
    <property type="entry name" value="CTP_transf_like"/>
    <property type="match status" value="1"/>
</dbReference>
<keyword evidence="6" id="KW-0594">Phospholipid biosynthesis</keyword>
<evidence type="ECO:0000256" key="9">
    <source>
        <dbReference type="SAM" id="MobiDB-lite"/>
    </source>
</evidence>
<dbReference type="InterPro" id="IPR045049">
    <property type="entry name" value="Pcy1-like"/>
</dbReference>
<dbReference type="SUPFAM" id="SSF52374">
    <property type="entry name" value="Nucleotidylyl transferase"/>
    <property type="match status" value="1"/>
</dbReference>
<dbReference type="GO" id="GO:0004105">
    <property type="term" value="F:choline-phosphate cytidylyltransferase activity"/>
    <property type="evidence" value="ECO:0007669"/>
    <property type="project" value="UniProtKB-EC"/>
</dbReference>